<dbReference type="Pfam" id="PF07581">
    <property type="entry name" value="Glug"/>
    <property type="match status" value="12"/>
</dbReference>
<evidence type="ECO:0000259" key="4">
    <source>
        <dbReference type="SMART" id="SM00912"/>
    </source>
</evidence>
<organism evidence="5 6">
    <name type="scientific">Acinetobacter wuhouensis</name>
    <dbReference type="NCBI Taxonomy" id="1879050"/>
    <lineage>
        <taxon>Bacteria</taxon>
        <taxon>Pseudomonadati</taxon>
        <taxon>Pseudomonadota</taxon>
        <taxon>Gammaproteobacteria</taxon>
        <taxon>Moraxellales</taxon>
        <taxon>Moraxellaceae</taxon>
        <taxon>Acinetobacter</taxon>
    </lineage>
</organism>
<proteinExistence type="predicted"/>
<dbReference type="InterPro" id="IPR008638">
    <property type="entry name" value="FhaB/CdiA-like_TPS"/>
</dbReference>
<comment type="caution">
    <text evidence="5">The sequence shown here is derived from an EMBL/GenBank/DDBJ whole genome shotgun (WGS) entry which is preliminary data.</text>
</comment>
<dbReference type="InterPro" id="IPR024973">
    <property type="entry name" value="ESPR"/>
</dbReference>
<accession>A0A4Q7AK59</accession>
<dbReference type="PANTHER" id="PTHR12338:SF8">
    <property type="entry name" value="HEME_HEMOPEXIN-BINDING PROTEIN"/>
    <property type="match status" value="1"/>
</dbReference>
<dbReference type="InterPro" id="IPR011050">
    <property type="entry name" value="Pectin_lyase_fold/virulence"/>
</dbReference>
<dbReference type="Pfam" id="PF18657">
    <property type="entry name" value="YDG"/>
    <property type="match status" value="1"/>
</dbReference>
<dbReference type="PANTHER" id="PTHR12338">
    <property type="entry name" value="AUTOTRANSPORTER"/>
    <property type="match status" value="1"/>
</dbReference>
<protein>
    <submittedName>
        <fullName evidence="5">Filamentous hemagglutinin N-terminal domain-containing protein</fullName>
    </submittedName>
</protein>
<evidence type="ECO:0000256" key="1">
    <source>
        <dbReference type="ARBA" id="ARBA00004613"/>
    </source>
</evidence>
<dbReference type="Gene3D" id="2.160.20.110">
    <property type="match status" value="4"/>
</dbReference>
<dbReference type="Pfam" id="PF05860">
    <property type="entry name" value="TPS"/>
    <property type="match status" value="1"/>
</dbReference>
<reference evidence="5 6" key="1">
    <citation type="submission" date="2019-02" db="EMBL/GenBank/DDBJ databases">
        <title>The Batch Genome Submission of Acinetobacter spp. strains.</title>
        <authorList>
            <person name="Qin J."/>
            <person name="Hu Y."/>
            <person name="Ye H."/>
            <person name="Wei L."/>
            <person name="Feng Y."/>
            <person name="Zong Z."/>
        </authorList>
    </citation>
    <scope>NUCLEOTIDE SEQUENCE [LARGE SCALE GENOMIC DNA]</scope>
    <source>
        <strain evidence="5 6">WCHAW060049</strain>
    </source>
</reference>
<evidence type="ECO:0000313" key="6">
    <source>
        <dbReference type="Proteomes" id="UP000293863"/>
    </source>
</evidence>
<feature type="domain" description="Filamentous haemagglutinin FhaB/tRNA nuclease CdiA-like TPS" evidence="4">
    <location>
        <begin position="67"/>
        <end position="179"/>
    </location>
</feature>
<dbReference type="EMBL" id="SGSQ01000010">
    <property type="protein sequence ID" value="RZG46810.1"/>
    <property type="molecule type" value="Genomic_DNA"/>
</dbReference>
<sequence>MNKIYKVIWNAQLGCWQAVSELAKNHTASQSSDTSKSTGRSLAQKVSRLILFSMALLPLSIHAAISNVELPTGAHINSGSASFSQNNNTLNINQNTQNLSTNWNTFNIGKDATVNFNQPNQSSTAINRVLDSNASQIMGRLNANGQVFLLNPNGVVFSKTAQVNVGGIVASTLNLNDADIYQNQQNGKYTLKGDANSNASVENHGLIQTLKGGTVALIAPNVKNTGTIKTPDGITHLTSASQVTLALQNGSLTQYQVDQGVLQGLVDNGGAIIADNGAVYLTAKAKDSLSKAVVNHTGVIEANRLTQNAKGEIILLGDMQVGTTTVSGILKAEGKNGADGGFIETSAANVQIQNGTKVSTLSDGGKTGKWLIDPTDFTISSGTADQTNSGIGAETLQSNLAGTDIELQTVSEGEESGDIHVNAEVSWDAPTTLTLTAHNDININYNITAQNGGLTLDAGNDITATGTVNVGTFILENGNWLQNAPLLPSFKATDFQLHGGSFIRALGGAGTASNPYQLTDIYGVQGVGTKLKDNFELANNIDASGTVNWNGTSGFKPIGGFGDNGFAGIFEGNHQTISGLNIKAEQQEYVGLFGAILGTEDLKAEINNLNLTNVAISGSAGSIFGGLVGGNFGGSISNSTVSGTISGSSYSVVGGLVGQNNSGSISNSTVSGTILGSGYAVGGLVGQNDSGSISNSTVSGTISGSSYAVVGGLVGHNYLGSISNSKVSGAILGSSYAVGGLVGINVDSSISNSTVSGTISGGDTFVGGLVGINDGGSISNSTANTNIDLTFENNEYSDNSEHYVGGLVGYSRDGQIVSSHATGDITLVNNATHTTLNVGGLVGMFEVRSSDGAIDSESPVLGISDSTASGAVTVTSEIISTDGNDSNLNFNVGGLIGSNDGGVISNSTASGDVSLTSTINSNFSVNDGNYNYSYIEVDSYNNIGGLIGSNHAGAISGSTASGNVSLTSTINSNFSVNGGNGNYNIIKVESDNNLGGLVGSNSGYSATVSDSTASGNVSLVSTIDSTVTVNGENGNYSIIEVESDNNLGGLIGSNYAGAISGSTASGDVSLASTISVDGENYNDSDIEADSYYNLGGLIGSNYAGAISESTASGSITVTSNGTDFEGNIGGLIGSNYAGAISESTASGHIQLNVNSQTTDLYLDVEANLGGLVGYNRWADIQNSHATGNVDANITLDSKILIEDYTDPDIRLKVGGLVGSNDYGDISNSDALGHITAKAISKESNAGYVGVRYPYVEAEIYAGGLVGENSGNITQSYALGDVKTSLTAEIIKKTVNEAFNPDSHVYAQSYTGGLVGENSGNIQESYAFGDVSASVKSSVIDGATGADISSSFEGGVLTQAYAGGLVGVNIGNNYSNDTRNMDVPVGTGGNILDSYAVGSVTVTSSGEAFAGGLVGSNGLGFGGYSSIGGDIQNTYATGLVTATGASAEQTYAGGLLGANQIVVNYSYNNENPDSPLLEPLSGTVSNSFWNTETSGQTQGIGGFIAPNQEQFGDLSAEVLAQIDALKQVPESLKGITTAQMKQSSTFKEAGWDISNKGGDETVWRIYEGYTGPLLRDFLTKVDTSNSTSNITYDGKTHNLTLNGVEGLDSSKLLVGSGTDSARNAGNYKAQFYSHQQGYDLLGDTANLTIDAAKLYITTDDITKTYDRTTTANGEAIATNDTQVFEGDRLVGGNFTFQDKNAGTGKVVTVAGVTVEDGNGGKNYIVEYVNNSNSTIL</sequence>
<dbReference type="SMART" id="SM00912">
    <property type="entry name" value="Haemagg_act"/>
    <property type="match status" value="1"/>
</dbReference>
<dbReference type="GO" id="GO:0005576">
    <property type="term" value="C:extracellular region"/>
    <property type="evidence" value="ECO:0007669"/>
    <property type="project" value="UniProtKB-SubCell"/>
</dbReference>
<dbReference type="InterPro" id="IPR011493">
    <property type="entry name" value="GLUG"/>
</dbReference>
<dbReference type="Proteomes" id="UP000293863">
    <property type="component" value="Unassembled WGS sequence"/>
</dbReference>
<keyword evidence="3" id="KW-0732">Signal</keyword>
<dbReference type="SUPFAM" id="SSF51126">
    <property type="entry name" value="Pectin lyase-like"/>
    <property type="match status" value="1"/>
</dbReference>
<dbReference type="InterPro" id="IPR050909">
    <property type="entry name" value="Bact_Autotransporter_VF"/>
</dbReference>
<comment type="subcellular location">
    <subcellularLocation>
        <location evidence="1">Secreted</location>
    </subcellularLocation>
</comment>
<dbReference type="Gene3D" id="2.160.20.10">
    <property type="entry name" value="Single-stranded right-handed beta-helix, Pectin lyase-like"/>
    <property type="match status" value="1"/>
</dbReference>
<evidence type="ECO:0000313" key="5">
    <source>
        <dbReference type="EMBL" id="RZG46810.1"/>
    </source>
</evidence>
<dbReference type="InterPro" id="IPR012334">
    <property type="entry name" value="Pectin_lyas_fold"/>
</dbReference>
<name>A0A4Q7AK59_9GAMM</name>
<gene>
    <name evidence="5" type="ORF">EXU28_08250</name>
</gene>
<dbReference type="InterPro" id="IPR041248">
    <property type="entry name" value="YDG"/>
</dbReference>
<feature type="non-terminal residue" evidence="5">
    <location>
        <position position="1735"/>
    </location>
</feature>
<keyword evidence="6" id="KW-1185">Reference proteome</keyword>
<evidence type="ECO:0000256" key="2">
    <source>
        <dbReference type="ARBA" id="ARBA00022525"/>
    </source>
</evidence>
<dbReference type="Pfam" id="PF13018">
    <property type="entry name" value="ESPR"/>
    <property type="match status" value="1"/>
</dbReference>
<dbReference type="NCBIfam" id="TIGR01901">
    <property type="entry name" value="adhes_NPXG"/>
    <property type="match status" value="1"/>
</dbReference>
<keyword evidence="2" id="KW-0964">Secreted</keyword>
<evidence type="ECO:0000256" key="3">
    <source>
        <dbReference type="ARBA" id="ARBA00022729"/>
    </source>
</evidence>
<dbReference type="RefSeq" id="WP_130132032.1">
    <property type="nucleotide sequence ID" value="NZ_SGSQ01000010.1"/>
</dbReference>